<feature type="non-terminal residue" evidence="2">
    <location>
        <position position="1"/>
    </location>
</feature>
<proteinExistence type="predicted"/>
<keyword evidence="3" id="KW-1185">Reference proteome</keyword>
<sequence length="236" mass="26098">MFACGGFLHTISPARTCRVLTSVLFVRVVLLCCLLAHASVRVASVSVSELFPFGPSVNDNQTDREDDGGSGEIRLTIDFPFFGRSHDKIYVNNNGVISFVAELTTYRPSNFPLQQEIPIIAPYWADVYLVNSSGNVWFRETRDPAMLNKATQEIGTLFAIKNFRAKWVFVATWDEVGFYGAELEGKNKRNTFQAVLALDVTHKMSFVILNYAKIDWTTGANSQGDPTTGLGGSPAQ</sequence>
<dbReference type="SMART" id="SM00539">
    <property type="entry name" value="NIDO"/>
    <property type="match status" value="1"/>
</dbReference>
<evidence type="ECO:0000313" key="2">
    <source>
        <dbReference type="EMBL" id="CAG5134000.1"/>
    </source>
</evidence>
<name>A0A8S4A100_9EUPU</name>
<reference evidence="2" key="1">
    <citation type="submission" date="2021-04" db="EMBL/GenBank/DDBJ databases">
        <authorList>
            <consortium name="Molecular Ecology Group"/>
        </authorList>
    </citation>
    <scope>NUCLEOTIDE SEQUENCE</scope>
</reference>
<evidence type="ECO:0000313" key="3">
    <source>
        <dbReference type="Proteomes" id="UP000678393"/>
    </source>
</evidence>
<dbReference type="PROSITE" id="PS51220">
    <property type="entry name" value="NIDO"/>
    <property type="match status" value="1"/>
</dbReference>
<dbReference type="InterPro" id="IPR003886">
    <property type="entry name" value="NIDO_dom"/>
</dbReference>
<evidence type="ECO:0000259" key="1">
    <source>
        <dbReference type="PROSITE" id="PS51220"/>
    </source>
</evidence>
<accession>A0A8S4A100</accession>
<dbReference type="PANTHER" id="PTHR13802:SF59">
    <property type="entry name" value="SUSHI DOMAIN-CONTAINING PROTEIN 2"/>
    <property type="match status" value="1"/>
</dbReference>
<dbReference type="Proteomes" id="UP000678393">
    <property type="component" value="Unassembled WGS sequence"/>
</dbReference>
<dbReference type="EMBL" id="CAJHNH020006668">
    <property type="protein sequence ID" value="CAG5134000.1"/>
    <property type="molecule type" value="Genomic_DNA"/>
</dbReference>
<protein>
    <recommendedName>
        <fullName evidence="1">NIDO domain-containing protein</fullName>
    </recommendedName>
</protein>
<dbReference type="AlphaFoldDB" id="A0A8S4A100"/>
<dbReference type="GO" id="GO:0007160">
    <property type="term" value="P:cell-matrix adhesion"/>
    <property type="evidence" value="ECO:0007669"/>
    <property type="project" value="InterPro"/>
</dbReference>
<dbReference type="PANTHER" id="PTHR13802">
    <property type="entry name" value="MUCIN 4-RELATED"/>
    <property type="match status" value="1"/>
</dbReference>
<dbReference type="Pfam" id="PF06119">
    <property type="entry name" value="NIDO"/>
    <property type="match status" value="1"/>
</dbReference>
<dbReference type="InterPro" id="IPR051495">
    <property type="entry name" value="Epithelial_Barrier/Signaling"/>
</dbReference>
<dbReference type="OrthoDB" id="6236007at2759"/>
<organism evidence="2 3">
    <name type="scientific">Candidula unifasciata</name>
    <dbReference type="NCBI Taxonomy" id="100452"/>
    <lineage>
        <taxon>Eukaryota</taxon>
        <taxon>Metazoa</taxon>
        <taxon>Spiralia</taxon>
        <taxon>Lophotrochozoa</taxon>
        <taxon>Mollusca</taxon>
        <taxon>Gastropoda</taxon>
        <taxon>Heterobranchia</taxon>
        <taxon>Euthyneura</taxon>
        <taxon>Panpulmonata</taxon>
        <taxon>Eupulmonata</taxon>
        <taxon>Stylommatophora</taxon>
        <taxon>Helicina</taxon>
        <taxon>Helicoidea</taxon>
        <taxon>Geomitridae</taxon>
        <taxon>Candidula</taxon>
    </lineage>
</organism>
<comment type="caution">
    <text evidence="2">The sequence shown here is derived from an EMBL/GenBank/DDBJ whole genome shotgun (WGS) entry which is preliminary data.</text>
</comment>
<feature type="domain" description="NIDO" evidence="1">
    <location>
        <begin position="122"/>
        <end position="236"/>
    </location>
</feature>
<gene>
    <name evidence="2" type="ORF">CUNI_LOCUS19558</name>
</gene>